<evidence type="ECO:0000313" key="2">
    <source>
        <dbReference type="EMBL" id="NMP32216.1"/>
    </source>
</evidence>
<reference evidence="2 3" key="1">
    <citation type="submission" date="2020-04" db="EMBL/GenBank/DDBJ databases">
        <title>Thalassotalea sp. M1531, isolated from the surface of marine red alga.</title>
        <authorList>
            <person name="Pang L."/>
            <person name="Lu D.-C."/>
        </authorList>
    </citation>
    <scope>NUCLEOTIDE SEQUENCE [LARGE SCALE GENOMIC DNA]</scope>
    <source>
        <strain evidence="2 3">M1531</strain>
    </source>
</reference>
<evidence type="ECO:0000313" key="3">
    <source>
        <dbReference type="Proteomes" id="UP000568664"/>
    </source>
</evidence>
<accession>A0A7Y0LD25</accession>
<name>A0A7Y0LD25_9GAMM</name>
<dbReference type="InterPro" id="IPR058059">
    <property type="entry name" value="PA3496-like"/>
</dbReference>
<keyword evidence="3" id="KW-1185">Reference proteome</keyword>
<proteinExistence type="predicted"/>
<organism evidence="2 3">
    <name type="scientific">Thalassotalea algicola</name>
    <dbReference type="NCBI Taxonomy" id="2716224"/>
    <lineage>
        <taxon>Bacteria</taxon>
        <taxon>Pseudomonadati</taxon>
        <taxon>Pseudomonadota</taxon>
        <taxon>Gammaproteobacteria</taxon>
        <taxon>Alteromonadales</taxon>
        <taxon>Colwelliaceae</taxon>
        <taxon>Thalassotalea</taxon>
    </lineage>
</organism>
<gene>
    <name evidence="2" type="ORF">HII17_11615</name>
</gene>
<protein>
    <submittedName>
        <fullName evidence="2">Uncharacterized protein</fullName>
    </submittedName>
</protein>
<feature type="region of interest" description="Disordered" evidence="1">
    <location>
        <begin position="1"/>
        <end position="26"/>
    </location>
</feature>
<comment type="caution">
    <text evidence="2">The sequence shown here is derived from an EMBL/GenBank/DDBJ whole genome shotgun (WGS) entry which is preliminary data.</text>
</comment>
<dbReference type="Proteomes" id="UP000568664">
    <property type="component" value="Unassembled WGS sequence"/>
</dbReference>
<sequence>MSYRESKSSTTPTDASDYEKDLASGEQAIKNSKVRKRIDELLEKKRLKELLDDSDDWDV</sequence>
<dbReference type="NCBIfam" id="NF046101">
    <property type="entry name" value="PA3496_fam"/>
    <property type="match status" value="1"/>
</dbReference>
<evidence type="ECO:0000256" key="1">
    <source>
        <dbReference type="SAM" id="MobiDB-lite"/>
    </source>
</evidence>
<dbReference type="AlphaFoldDB" id="A0A7Y0LD25"/>
<dbReference type="EMBL" id="JABBXH010000003">
    <property type="protein sequence ID" value="NMP32216.1"/>
    <property type="molecule type" value="Genomic_DNA"/>
</dbReference>
<dbReference type="RefSeq" id="WP_169074974.1">
    <property type="nucleotide sequence ID" value="NZ_JABBXH010000003.1"/>
</dbReference>